<protein>
    <submittedName>
        <fullName evidence="2">Uncharacterized protein</fullName>
    </submittedName>
</protein>
<reference evidence="2" key="2">
    <citation type="journal article" date="2015" name="Data Brief">
        <title>Shoot transcriptome of the giant reed, Arundo donax.</title>
        <authorList>
            <person name="Barrero R.A."/>
            <person name="Guerrero F.D."/>
            <person name="Moolhuijzen P."/>
            <person name="Goolsby J.A."/>
            <person name="Tidwell J."/>
            <person name="Bellgard S.E."/>
            <person name="Bellgard M.I."/>
        </authorList>
    </citation>
    <scope>NUCLEOTIDE SEQUENCE</scope>
    <source>
        <tissue evidence="2">Shoot tissue taken approximately 20 cm above the soil surface</tissue>
    </source>
</reference>
<accession>A0A0A9DN59</accession>
<evidence type="ECO:0000256" key="1">
    <source>
        <dbReference type="SAM" id="MobiDB-lite"/>
    </source>
</evidence>
<evidence type="ECO:0000313" key="2">
    <source>
        <dbReference type="EMBL" id="JAD89246.1"/>
    </source>
</evidence>
<reference evidence="2" key="1">
    <citation type="submission" date="2014-09" db="EMBL/GenBank/DDBJ databases">
        <authorList>
            <person name="Magalhaes I.L.F."/>
            <person name="Oliveira U."/>
            <person name="Santos F.R."/>
            <person name="Vidigal T.H.D.A."/>
            <person name="Brescovit A.D."/>
            <person name="Santos A.J."/>
        </authorList>
    </citation>
    <scope>NUCLEOTIDE SEQUENCE</scope>
    <source>
        <tissue evidence="2">Shoot tissue taken approximately 20 cm above the soil surface</tissue>
    </source>
</reference>
<proteinExistence type="predicted"/>
<name>A0A0A9DN59_ARUDO</name>
<dbReference type="AlphaFoldDB" id="A0A0A9DN59"/>
<dbReference type="EMBL" id="GBRH01208649">
    <property type="protein sequence ID" value="JAD89246.1"/>
    <property type="molecule type" value="Transcribed_RNA"/>
</dbReference>
<sequence>MRARREPSAVLNSVTRRRSMVSAKRRASPGRTPNAEATGAGTSGEAQS</sequence>
<organism evidence="2">
    <name type="scientific">Arundo donax</name>
    <name type="common">Giant reed</name>
    <name type="synonym">Donax arundinaceus</name>
    <dbReference type="NCBI Taxonomy" id="35708"/>
    <lineage>
        <taxon>Eukaryota</taxon>
        <taxon>Viridiplantae</taxon>
        <taxon>Streptophyta</taxon>
        <taxon>Embryophyta</taxon>
        <taxon>Tracheophyta</taxon>
        <taxon>Spermatophyta</taxon>
        <taxon>Magnoliopsida</taxon>
        <taxon>Liliopsida</taxon>
        <taxon>Poales</taxon>
        <taxon>Poaceae</taxon>
        <taxon>PACMAD clade</taxon>
        <taxon>Arundinoideae</taxon>
        <taxon>Arundineae</taxon>
        <taxon>Arundo</taxon>
    </lineage>
</organism>
<feature type="compositionally biased region" description="Low complexity" evidence="1">
    <location>
        <begin position="35"/>
        <end position="48"/>
    </location>
</feature>
<feature type="region of interest" description="Disordered" evidence="1">
    <location>
        <begin position="1"/>
        <end position="48"/>
    </location>
</feature>
<feature type="compositionally biased region" description="Basic residues" evidence="1">
    <location>
        <begin position="15"/>
        <end position="28"/>
    </location>
</feature>